<protein>
    <submittedName>
        <fullName evidence="1">Uncharacterized protein</fullName>
    </submittedName>
</protein>
<dbReference type="OrthoDB" id="2799983at2759"/>
<evidence type="ECO:0000313" key="1">
    <source>
        <dbReference type="EMBL" id="OJT11887.1"/>
    </source>
</evidence>
<dbReference type="Proteomes" id="UP000184267">
    <property type="component" value="Unassembled WGS sequence"/>
</dbReference>
<dbReference type="Gene3D" id="3.40.50.720">
    <property type="entry name" value="NAD(P)-binding Rossmann-like Domain"/>
    <property type="match status" value="1"/>
</dbReference>
<keyword evidence="2" id="KW-1185">Reference proteome</keyword>
<dbReference type="EMBL" id="MNAD01000557">
    <property type="protein sequence ID" value="OJT11887.1"/>
    <property type="molecule type" value="Genomic_DNA"/>
</dbReference>
<evidence type="ECO:0000313" key="2">
    <source>
        <dbReference type="Proteomes" id="UP000184267"/>
    </source>
</evidence>
<proteinExistence type="predicted"/>
<comment type="caution">
    <text evidence="1">The sequence shown here is derived from an EMBL/GenBank/DDBJ whole genome shotgun (WGS) entry which is preliminary data.</text>
</comment>
<sequence>MVKVDPLPAYTKPELASAQARKSMLASLKGEKDPNFEIRGDPVKAARAFYRLSEMESPPFRLVLGKDSLAASRAKMSSFSEEMEEYAVWSEDIELD</sequence>
<reference evidence="1 2" key="1">
    <citation type="submission" date="2016-10" db="EMBL/GenBank/DDBJ databases">
        <title>Genome sequence of the basidiomycete white-rot fungus Trametes pubescens.</title>
        <authorList>
            <person name="Makela M.R."/>
            <person name="Granchi Z."/>
            <person name="Peng M."/>
            <person name="De Vries R.P."/>
            <person name="Grigoriev I."/>
            <person name="Riley R."/>
            <person name="Hilden K."/>
        </authorList>
    </citation>
    <scope>NUCLEOTIDE SEQUENCE [LARGE SCALE GENOMIC DNA]</scope>
    <source>
        <strain evidence="1 2">FBCC735</strain>
    </source>
</reference>
<name>A0A1M2VW96_TRAPU</name>
<gene>
    <name evidence="1" type="ORF">TRAPUB_11533</name>
</gene>
<organism evidence="1 2">
    <name type="scientific">Trametes pubescens</name>
    <name type="common">White-rot fungus</name>
    <dbReference type="NCBI Taxonomy" id="154538"/>
    <lineage>
        <taxon>Eukaryota</taxon>
        <taxon>Fungi</taxon>
        <taxon>Dikarya</taxon>
        <taxon>Basidiomycota</taxon>
        <taxon>Agaricomycotina</taxon>
        <taxon>Agaricomycetes</taxon>
        <taxon>Polyporales</taxon>
        <taxon>Polyporaceae</taxon>
        <taxon>Trametes</taxon>
    </lineage>
</organism>
<dbReference type="AlphaFoldDB" id="A0A1M2VW96"/>
<accession>A0A1M2VW96</accession>